<comment type="caution">
    <text evidence="2">The sequence shown here is derived from an EMBL/GenBank/DDBJ whole genome shotgun (WGS) entry which is preliminary data.</text>
</comment>
<dbReference type="PANTHER" id="PTHR48079">
    <property type="entry name" value="PROTEIN YEEZ"/>
    <property type="match status" value="1"/>
</dbReference>
<dbReference type="PANTHER" id="PTHR48079:SF6">
    <property type="entry name" value="NAD(P)-BINDING DOMAIN-CONTAINING PROTEIN-RELATED"/>
    <property type="match status" value="1"/>
</dbReference>
<dbReference type="Gene3D" id="3.40.50.720">
    <property type="entry name" value="NAD(P)-binding Rossmann-like Domain"/>
    <property type="match status" value="1"/>
</dbReference>
<dbReference type="OrthoDB" id="596910at2"/>
<dbReference type="Pfam" id="PF01370">
    <property type="entry name" value="Epimerase"/>
    <property type="match status" value="1"/>
</dbReference>
<feature type="domain" description="NAD-dependent epimerase/dehydratase" evidence="1">
    <location>
        <begin position="2"/>
        <end position="225"/>
    </location>
</feature>
<gene>
    <name evidence="2" type="ORF">EPL05_05100</name>
</gene>
<reference evidence="2 3" key="1">
    <citation type="submission" date="2019-01" db="EMBL/GenBank/DDBJ databases">
        <title>Mucilaginibacter antarcticum sp. nov., isolated from antarctic soil.</title>
        <authorList>
            <person name="Yan Y.-Q."/>
            <person name="Du Z.-J."/>
        </authorList>
    </citation>
    <scope>NUCLEOTIDE SEQUENCE [LARGE SCALE GENOMIC DNA]</scope>
    <source>
        <strain evidence="2 3">F01003</strain>
    </source>
</reference>
<dbReference type="InterPro" id="IPR036291">
    <property type="entry name" value="NAD(P)-bd_dom_sf"/>
</dbReference>
<dbReference type="Proteomes" id="UP000286701">
    <property type="component" value="Unassembled WGS sequence"/>
</dbReference>
<evidence type="ECO:0000259" key="1">
    <source>
        <dbReference type="Pfam" id="PF01370"/>
    </source>
</evidence>
<dbReference type="GO" id="GO:0005737">
    <property type="term" value="C:cytoplasm"/>
    <property type="evidence" value="ECO:0007669"/>
    <property type="project" value="TreeGrafter"/>
</dbReference>
<keyword evidence="3" id="KW-1185">Reference proteome</keyword>
<name>A0A3S3XD46_9SPHI</name>
<protein>
    <submittedName>
        <fullName evidence="2">NAD-dependent epimerase/dehydratase family protein</fullName>
    </submittedName>
</protein>
<dbReference type="InterPro" id="IPR001509">
    <property type="entry name" value="Epimerase_deHydtase"/>
</dbReference>
<dbReference type="RefSeq" id="WP_128532741.1">
    <property type="nucleotide sequence ID" value="NZ_SBIW01000002.1"/>
</dbReference>
<dbReference type="GO" id="GO:0004029">
    <property type="term" value="F:aldehyde dehydrogenase (NAD+) activity"/>
    <property type="evidence" value="ECO:0007669"/>
    <property type="project" value="TreeGrafter"/>
</dbReference>
<accession>A0A3S3XD46</accession>
<dbReference type="EMBL" id="SBIW01000002">
    <property type="protein sequence ID" value="RWY55755.1"/>
    <property type="molecule type" value="Genomic_DNA"/>
</dbReference>
<dbReference type="InterPro" id="IPR051783">
    <property type="entry name" value="NAD(P)-dependent_oxidoreduct"/>
</dbReference>
<evidence type="ECO:0000313" key="3">
    <source>
        <dbReference type="Proteomes" id="UP000286701"/>
    </source>
</evidence>
<dbReference type="SUPFAM" id="SSF51735">
    <property type="entry name" value="NAD(P)-binding Rossmann-fold domains"/>
    <property type="match status" value="1"/>
</dbReference>
<organism evidence="2 3">
    <name type="scientific">Mucilaginibacter gilvus</name>
    <dbReference type="NCBI Taxonomy" id="2305909"/>
    <lineage>
        <taxon>Bacteria</taxon>
        <taxon>Pseudomonadati</taxon>
        <taxon>Bacteroidota</taxon>
        <taxon>Sphingobacteriia</taxon>
        <taxon>Sphingobacteriales</taxon>
        <taxon>Sphingobacteriaceae</taxon>
        <taxon>Mucilaginibacter</taxon>
    </lineage>
</organism>
<dbReference type="AlphaFoldDB" id="A0A3S3XD46"/>
<sequence length="322" mass="34862">MILVTGATGFLGAELAKELILRGNTIRCTKRDTSTIPEILLPYPAKIEWVDADLMDSFALEAALDGVTQVYNCAAWVSLKAADKAPMIRTNVTGTGYLVDLCTEKGIRMVHTSSVAAVGEAKPGELITENNHLDPSLESDGYAISKLESEMEVWRGIAEGLDAVIVNPTIIIGPSAGVEGSGQIFETVRKGLKFYTKGTIGFVDVQDVAKCMIALMESGISAERYIINAENRPYQQIFTEIADKLGKPAPAKLAQPWMMELAWRGASVWSTLTGNSPAIDKTSARAASVIREFDNSKIKKAIGFEFRPLSETIAEVCQVLTQ</sequence>
<evidence type="ECO:0000313" key="2">
    <source>
        <dbReference type="EMBL" id="RWY55755.1"/>
    </source>
</evidence>
<proteinExistence type="predicted"/>